<dbReference type="STRING" id="1777144.AWB83_06869"/>
<dbReference type="GO" id="GO:0003824">
    <property type="term" value="F:catalytic activity"/>
    <property type="evidence" value="ECO:0007669"/>
    <property type="project" value="UniProtKB-ARBA"/>
</dbReference>
<dbReference type="EMBL" id="FCOB02000062">
    <property type="protein sequence ID" value="SAL03728.1"/>
    <property type="molecule type" value="Genomic_DNA"/>
</dbReference>
<feature type="compositionally biased region" description="Polar residues" evidence="1">
    <location>
        <begin position="301"/>
        <end position="316"/>
    </location>
</feature>
<reference evidence="2" key="1">
    <citation type="submission" date="2016-01" db="EMBL/GenBank/DDBJ databases">
        <authorList>
            <person name="Peeters C."/>
        </authorList>
    </citation>
    <scope>NUCLEOTIDE SEQUENCE [LARGE SCALE GENOMIC DNA]</scope>
    <source>
        <strain evidence="2">LMG 29326</strain>
    </source>
</reference>
<proteinExistence type="predicted"/>
<organism evidence="2 3">
    <name type="scientific">Caballeronia ptereochthonis</name>
    <dbReference type="NCBI Taxonomy" id="1777144"/>
    <lineage>
        <taxon>Bacteria</taxon>
        <taxon>Pseudomonadati</taxon>
        <taxon>Pseudomonadota</taxon>
        <taxon>Betaproteobacteria</taxon>
        <taxon>Burkholderiales</taxon>
        <taxon>Burkholderiaceae</taxon>
        <taxon>Caballeronia</taxon>
    </lineage>
</organism>
<dbReference type="Proteomes" id="UP000054978">
    <property type="component" value="Unassembled WGS sequence"/>
</dbReference>
<sequence>MPTVYLARVNAVDLTHSGALVAGNVVNLNASGDVNNGGHVKSDLATTIIGNNIVNGGIIGSGGTTAVVAVQDVRNVSGRIGGGDVVVKAGRDVINETRINAANGATIASGGDTNIIGANVNARQVNADIGGNLNIASVQDTQTSMAHQQGSGGGFSISQAGGGANYSDQHGNANGGYAGVGGQSGIHAGAGGFSINVQGNTDLKGAVIASDADASKNTLNTGTLTFSDITNASSYNASSSGFSAGGSIGAPASGTGTTSVGNAGGLVPMLSQSDSGSESATTRSAISAGTINVKDQDHQTQDVASLSRDTSNTNGTVSKLPDINHVLDKQGDMMNAASAAGEAASTQIGAIADAKRDGAIKDAKAAYERGDLDAMQSYVNTADLRSEGGSARTALHTAGGGLIGGLGGGGIGSAAQGAAGAGMSAALANQTAQLADAIAGATGSQFAGNIAGNAVNALGGGIIGGTAGAASASNVNLYNQFNDKK</sequence>
<comment type="caution">
    <text evidence="2">The sequence shown here is derived from an EMBL/GenBank/DDBJ whole genome shotgun (WGS) entry which is preliminary data.</text>
</comment>
<gene>
    <name evidence="2" type="ORF">AWB83_06869</name>
</gene>
<feature type="region of interest" description="Disordered" evidence="1">
    <location>
        <begin position="270"/>
        <end position="316"/>
    </location>
</feature>
<protein>
    <submittedName>
        <fullName evidence="2">Cell surface protein</fullName>
    </submittedName>
</protein>
<evidence type="ECO:0000313" key="3">
    <source>
        <dbReference type="Proteomes" id="UP000054978"/>
    </source>
</evidence>
<dbReference type="InterPro" id="IPR025157">
    <property type="entry name" value="Hemagglutinin_rpt"/>
</dbReference>
<evidence type="ECO:0000256" key="1">
    <source>
        <dbReference type="SAM" id="MobiDB-lite"/>
    </source>
</evidence>
<name>A0A158EA52_9BURK</name>
<dbReference type="AlphaFoldDB" id="A0A158EA52"/>
<accession>A0A158EA52</accession>
<feature type="compositionally biased region" description="Polar residues" evidence="1">
    <location>
        <begin position="270"/>
        <end position="290"/>
    </location>
</feature>
<dbReference type="Pfam" id="PF13332">
    <property type="entry name" value="Fil_haemagg_2"/>
    <property type="match status" value="1"/>
</dbReference>
<evidence type="ECO:0000313" key="2">
    <source>
        <dbReference type="EMBL" id="SAL03728.1"/>
    </source>
</evidence>
<keyword evidence="3" id="KW-1185">Reference proteome</keyword>